<evidence type="ECO:0000256" key="4">
    <source>
        <dbReference type="ARBA" id="ARBA00022679"/>
    </source>
</evidence>
<dbReference type="EMBL" id="PVNL01000115">
    <property type="protein sequence ID" value="PRQ02010.1"/>
    <property type="molecule type" value="Genomic_DNA"/>
</dbReference>
<dbReference type="GO" id="GO:0000155">
    <property type="term" value="F:phosphorelay sensor kinase activity"/>
    <property type="evidence" value="ECO:0007669"/>
    <property type="project" value="InterPro"/>
</dbReference>
<dbReference type="Gene3D" id="3.30.565.10">
    <property type="entry name" value="Histidine kinase-like ATPase, C-terminal domain"/>
    <property type="match status" value="1"/>
</dbReference>
<keyword evidence="7" id="KW-1133">Transmembrane helix</keyword>
<dbReference type="SUPFAM" id="SSF47384">
    <property type="entry name" value="Homodimeric domain of signal transducing histidine kinase"/>
    <property type="match status" value="1"/>
</dbReference>
<gene>
    <name evidence="9" type="primary">yycG_3</name>
    <name evidence="9" type="ORF">ENSA7_56780</name>
</gene>
<dbReference type="InterPro" id="IPR004358">
    <property type="entry name" value="Sig_transdc_His_kin-like_C"/>
</dbReference>
<protein>
    <recommendedName>
        <fullName evidence="2">histidine kinase</fullName>
        <ecNumber evidence="2">2.7.13.3</ecNumber>
    </recommendedName>
</protein>
<name>A0A2S9YA71_9BACT</name>
<dbReference type="PANTHER" id="PTHR43711:SF31">
    <property type="entry name" value="HISTIDINE KINASE"/>
    <property type="match status" value="1"/>
</dbReference>
<feature type="domain" description="Histidine kinase" evidence="8">
    <location>
        <begin position="343"/>
        <end position="563"/>
    </location>
</feature>
<dbReference type="CDD" id="cd00075">
    <property type="entry name" value="HATPase"/>
    <property type="match status" value="1"/>
</dbReference>
<dbReference type="InterPro" id="IPR050736">
    <property type="entry name" value="Sensor_HK_Regulatory"/>
</dbReference>
<reference evidence="9 10" key="1">
    <citation type="submission" date="2018-03" db="EMBL/GenBank/DDBJ databases">
        <title>Draft Genome Sequences of the Obligatory Marine Myxobacteria Enhygromyxa salina SWB007.</title>
        <authorList>
            <person name="Poehlein A."/>
            <person name="Moghaddam J.A."/>
            <person name="Harms H."/>
            <person name="Alanjari M."/>
            <person name="Koenig G.M."/>
            <person name="Daniel R."/>
            <person name="Schaeberle T.F."/>
        </authorList>
    </citation>
    <scope>NUCLEOTIDE SEQUENCE [LARGE SCALE GENOMIC DNA]</scope>
    <source>
        <strain evidence="9 10">SWB007</strain>
    </source>
</reference>
<dbReference type="InterPro" id="IPR036890">
    <property type="entry name" value="HATPase_C_sf"/>
</dbReference>
<sequence>MKPRATWTIAATSLVVVLAVMAWATIKLLEFDAERTRSQQQAVIEEQSRLALWRIDSAMTPILAREVAALDEPRRSQLAAPPQGVVMRFELTHERLRALTQVEADLLAQLEASLKTDEIVARLEASAPLVRAVERGSPANTEATPYALKSQAVRNEDEWTQRKATVEDNLIACSPLGTNAPVDLPSNQDTRAGLGPTFEYWGVAETEPELPREFTTVVEPLWVDDKLLLLSRAQSTEGELIEGTWLDWPALRERMLGEVGDLLPDAGLVPVLSGSETETERMLATLPVRLEPAVAMTDLAAWSPLRASLLAAWLIVLAAIAALLLLVRASLRLSERRATFVSAVTHELRTPLTTFRMYTEMLGEGMVEHKRDRYIAILRREADRLAGLVENVLAYARIESDRPVAAPEAMSVGLLLDRVVERLRERCEAAAMQLEYQASERERDIVLEVDPAAVEQILFNLVDNATKYASANADEPRVRLELEIAPRSVGLHVRDFGPGVAADDCERIFEPFTKAKADAAGTVPGVGLGLALSRRLARQMGGELSVTCEGRGADFVLTLPRATRQPTA</sequence>
<evidence type="ECO:0000313" key="9">
    <source>
        <dbReference type="EMBL" id="PRQ02010.1"/>
    </source>
</evidence>
<dbReference type="InterPro" id="IPR003594">
    <property type="entry name" value="HATPase_dom"/>
</dbReference>
<keyword evidence="5 9" id="KW-0418">Kinase</keyword>
<evidence type="ECO:0000256" key="5">
    <source>
        <dbReference type="ARBA" id="ARBA00022777"/>
    </source>
</evidence>
<evidence type="ECO:0000256" key="3">
    <source>
        <dbReference type="ARBA" id="ARBA00022553"/>
    </source>
</evidence>
<dbReference type="Pfam" id="PF02518">
    <property type="entry name" value="HATPase_c"/>
    <property type="match status" value="1"/>
</dbReference>
<dbReference type="CDD" id="cd00082">
    <property type="entry name" value="HisKA"/>
    <property type="match status" value="1"/>
</dbReference>
<dbReference type="InterPro" id="IPR036097">
    <property type="entry name" value="HisK_dim/P_sf"/>
</dbReference>
<evidence type="ECO:0000256" key="6">
    <source>
        <dbReference type="ARBA" id="ARBA00023012"/>
    </source>
</evidence>
<evidence type="ECO:0000256" key="2">
    <source>
        <dbReference type="ARBA" id="ARBA00012438"/>
    </source>
</evidence>
<keyword evidence="3" id="KW-0597">Phosphoprotein</keyword>
<dbReference type="SMART" id="SM00388">
    <property type="entry name" value="HisKA"/>
    <property type="match status" value="1"/>
</dbReference>
<dbReference type="OrthoDB" id="9813151at2"/>
<dbReference type="Pfam" id="PF00512">
    <property type="entry name" value="HisKA"/>
    <property type="match status" value="1"/>
</dbReference>
<accession>A0A2S9YA71</accession>
<dbReference type="PRINTS" id="PR00344">
    <property type="entry name" value="BCTRLSENSOR"/>
</dbReference>
<dbReference type="AlphaFoldDB" id="A0A2S9YA71"/>
<evidence type="ECO:0000259" key="8">
    <source>
        <dbReference type="PROSITE" id="PS50109"/>
    </source>
</evidence>
<evidence type="ECO:0000256" key="1">
    <source>
        <dbReference type="ARBA" id="ARBA00000085"/>
    </source>
</evidence>
<keyword evidence="4 9" id="KW-0808">Transferase</keyword>
<dbReference type="PANTHER" id="PTHR43711">
    <property type="entry name" value="TWO-COMPONENT HISTIDINE KINASE"/>
    <property type="match status" value="1"/>
</dbReference>
<keyword evidence="6" id="KW-0902">Two-component regulatory system</keyword>
<dbReference type="SMART" id="SM00387">
    <property type="entry name" value="HATPase_c"/>
    <property type="match status" value="1"/>
</dbReference>
<dbReference type="InterPro" id="IPR003661">
    <property type="entry name" value="HisK_dim/P_dom"/>
</dbReference>
<dbReference type="InterPro" id="IPR005467">
    <property type="entry name" value="His_kinase_dom"/>
</dbReference>
<evidence type="ECO:0000313" key="10">
    <source>
        <dbReference type="Proteomes" id="UP000238823"/>
    </source>
</evidence>
<comment type="caution">
    <text evidence="9">The sequence shown here is derived from an EMBL/GenBank/DDBJ whole genome shotgun (WGS) entry which is preliminary data.</text>
</comment>
<dbReference type="EC" id="2.7.13.3" evidence="2"/>
<keyword evidence="7" id="KW-0812">Transmembrane</keyword>
<dbReference type="SUPFAM" id="SSF55874">
    <property type="entry name" value="ATPase domain of HSP90 chaperone/DNA topoisomerase II/histidine kinase"/>
    <property type="match status" value="1"/>
</dbReference>
<organism evidence="9 10">
    <name type="scientific">Enhygromyxa salina</name>
    <dbReference type="NCBI Taxonomy" id="215803"/>
    <lineage>
        <taxon>Bacteria</taxon>
        <taxon>Pseudomonadati</taxon>
        <taxon>Myxococcota</taxon>
        <taxon>Polyangia</taxon>
        <taxon>Nannocystales</taxon>
        <taxon>Nannocystaceae</taxon>
        <taxon>Enhygromyxa</taxon>
    </lineage>
</organism>
<comment type="catalytic activity">
    <reaction evidence="1">
        <text>ATP + protein L-histidine = ADP + protein N-phospho-L-histidine.</text>
        <dbReference type="EC" id="2.7.13.3"/>
    </reaction>
</comment>
<keyword evidence="7" id="KW-0472">Membrane</keyword>
<proteinExistence type="predicted"/>
<dbReference type="Proteomes" id="UP000238823">
    <property type="component" value="Unassembled WGS sequence"/>
</dbReference>
<evidence type="ECO:0000256" key="7">
    <source>
        <dbReference type="SAM" id="Phobius"/>
    </source>
</evidence>
<dbReference type="RefSeq" id="WP_106092554.1">
    <property type="nucleotide sequence ID" value="NZ_PVNL01000115.1"/>
</dbReference>
<dbReference type="Gene3D" id="1.10.287.130">
    <property type="match status" value="1"/>
</dbReference>
<feature type="transmembrane region" description="Helical" evidence="7">
    <location>
        <begin position="307"/>
        <end position="327"/>
    </location>
</feature>
<dbReference type="PROSITE" id="PS50109">
    <property type="entry name" value="HIS_KIN"/>
    <property type="match status" value="1"/>
</dbReference>